<proteinExistence type="predicted"/>
<dbReference type="Proteomes" id="UP001597294">
    <property type="component" value="Unassembled WGS sequence"/>
</dbReference>
<keyword evidence="2" id="KW-1185">Reference proteome</keyword>
<name>A0ABW5BLF7_9PROT</name>
<comment type="caution">
    <text evidence="1">The sequence shown here is derived from an EMBL/GenBank/DDBJ whole genome shotgun (WGS) entry which is preliminary data.</text>
</comment>
<sequence length="55" mass="5779">MNDDICFLFPMVMRNVPFLSGQESACTRKPALANASCIGFAATGGAIVKKLADEG</sequence>
<gene>
    <name evidence="1" type="ORF">ACFSKO_13910</name>
</gene>
<evidence type="ECO:0000313" key="1">
    <source>
        <dbReference type="EMBL" id="MFD2206722.1"/>
    </source>
</evidence>
<protein>
    <submittedName>
        <fullName evidence="1">Uncharacterized protein</fullName>
    </submittedName>
</protein>
<dbReference type="EMBL" id="JBHUII010000007">
    <property type="protein sequence ID" value="MFD2206722.1"/>
    <property type="molecule type" value="Genomic_DNA"/>
</dbReference>
<reference evidence="2" key="1">
    <citation type="journal article" date="2019" name="Int. J. Syst. Evol. Microbiol.">
        <title>The Global Catalogue of Microorganisms (GCM) 10K type strain sequencing project: providing services to taxonomists for standard genome sequencing and annotation.</title>
        <authorList>
            <consortium name="The Broad Institute Genomics Platform"/>
            <consortium name="The Broad Institute Genome Sequencing Center for Infectious Disease"/>
            <person name="Wu L."/>
            <person name="Ma J."/>
        </authorList>
    </citation>
    <scope>NUCLEOTIDE SEQUENCE [LARGE SCALE GENOMIC DNA]</scope>
    <source>
        <strain evidence="2">CGMCC 4.7192</strain>
    </source>
</reference>
<accession>A0ABW5BLF7</accession>
<evidence type="ECO:0000313" key="2">
    <source>
        <dbReference type="Proteomes" id="UP001597294"/>
    </source>
</evidence>
<dbReference type="RefSeq" id="WP_380252633.1">
    <property type="nucleotide sequence ID" value="NZ_JBHUII010000007.1"/>
</dbReference>
<organism evidence="1 2">
    <name type="scientific">Kiloniella antarctica</name>
    <dbReference type="NCBI Taxonomy" id="1550907"/>
    <lineage>
        <taxon>Bacteria</taxon>
        <taxon>Pseudomonadati</taxon>
        <taxon>Pseudomonadota</taxon>
        <taxon>Alphaproteobacteria</taxon>
        <taxon>Rhodospirillales</taxon>
        <taxon>Kiloniellaceae</taxon>
        <taxon>Kiloniella</taxon>
    </lineage>
</organism>